<geneLocation type="plasmid" evidence="3 4">
    <name>unnamed1</name>
</geneLocation>
<sequence>MKSKVQLVLNGEQTGHADAFLELIGRARHLDCMVAFAKGSALKLILKTLEKSLRRGMTARFAIGLSFHLTDPALLRTLFRLSKAHPLELYLSYTEETFHPKVYAFADSGRSTVFVGSANLTAGGLSTNYEASVRVDDADGTLVDEVAAFFDELIGGEVVLPATKERIDDYARQFAVQRAWRDMAKKRADKISREATPDLSVLAYQLAEMKRDDSQSGFAAQRAIRARYVAEAKARIQELAALQRPPASTFLPMYESLYRRFHSGGLHRQKTRITAKAPLFVAALADILGRSKPPPAEAFEILRRHFLGIQGAGVNLLTEVLHAIDNKRYPVMNQNAVNGLTTAGFVGYPLHPAKAGVDGELYTRFCEDAKTVQRQLGLANFSELDALFNYIYWQEGEEEGES</sequence>
<evidence type="ECO:0000313" key="4">
    <source>
        <dbReference type="Proteomes" id="UP001220209"/>
    </source>
</evidence>
<gene>
    <name evidence="2" type="ORF">BCCH1_80240</name>
    <name evidence="3" type="ORF">LXE91_40130</name>
</gene>
<dbReference type="EMBL" id="CP090643">
    <property type="protein sequence ID" value="WFN23346.1"/>
    <property type="molecule type" value="Genomic_DNA"/>
</dbReference>
<name>A0A286P6P9_9BURK</name>
<reference evidence="3 4" key="3">
    <citation type="submission" date="2021-12" db="EMBL/GenBank/DDBJ databases">
        <title>Genomic and phenotypic characterization of three Burkholderia contaminans isolates recovered from different sources.</title>
        <authorList>
            <person name="Lopez De Volder A."/>
            <person name="Fan Y."/>
            <person name="Nunvar J."/>
            <person name="Herrera T."/>
            <person name="Timp W."/>
            <person name="Degrossi J."/>
        </authorList>
    </citation>
    <scope>NUCLEOTIDE SEQUENCE [LARGE SCALE GENOMIC DNA]</scope>
    <source>
        <strain evidence="3 4">LMG 23361</strain>
        <plasmid evidence="3 4">unnamed1</plasmid>
    </source>
</reference>
<dbReference type="AlphaFoldDB" id="A0A286P6P9"/>
<dbReference type="GO" id="GO:0006793">
    <property type="term" value="P:phosphorus metabolic process"/>
    <property type="evidence" value="ECO:0007669"/>
    <property type="project" value="UniProtKB-ARBA"/>
</dbReference>
<geneLocation type="plasmid" evidence="2">
    <name>pBC453</name>
</geneLocation>
<dbReference type="GO" id="GO:0003824">
    <property type="term" value="F:catalytic activity"/>
    <property type="evidence" value="ECO:0007669"/>
    <property type="project" value="InterPro"/>
</dbReference>
<reference evidence="2" key="1">
    <citation type="journal article" date="2016" name="Biosci. Biotechnol. Biochem.">
        <title>Bioconversion of AHX to AOH by resting cells of Burkholderia contaminans CH-1.</title>
        <authorList>
            <person name="Choi J.H."/>
            <person name="Kikuchi A."/>
            <person name="Pumkaeo P."/>
            <person name="Hirai H."/>
            <person name="Tokuyama S."/>
            <person name="Kawagishi H."/>
        </authorList>
    </citation>
    <scope>NUCLEOTIDE SEQUENCE</scope>
    <source>
        <strain evidence="2">CH-1</strain>
        <plasmid evidence="2">pBC453</plasmid>
    </source>
</reference>
<dbReference type="RefSeq" id="WP_046543810.1">
    <property type="nucleotide sequence ID" value="NZ_AP018360.1"/>
</dbReference>
<dbReference type="EMBL" id="AP018360">
    <property type="protein sequence ID" value="BBA45513.1"/>
    <property type="molecule type" value="Genomic_DNA"/>
</dbReference>
<dbReference type="PROSITE" id="PS50035">
    <property type="entry name" value="PLD"/>
    <property type="match status" value="1"/>
</dbReference>
<dbReference type="CDD" id="cd09117">
    <property type="entry name" value="PLDc_Bfil_DEXD_like"/>
    <property type="match status" value="1"/>
</dbReference>
<dbReference type="SUPFAM" id="SSF56024">
    <property type="entry name" value="Phospholipase D/nuclease"/>
    <property type="match status" value="1"/>
</dbReference>
<dbReference type="Pfam" id="PF13091">
    <property type="entry name" value="PLDc_2"/>
    <property type="match status" value="1"/>
</dbReference>
<keyword evidence="2" id="KW-0614">Plasmid</keyword>
<organism evidence="2">
    <name type="scientific">Burkholderia contaminans</name>
    <dbReference type="NCBI Taxonomy" id="488447"/>
    <lineage>
        <taxon>Bacteria</taxon>
        <taxon>Pseudomonadati</taxon>
        <taxon>Pseudomonadota</taxon>
        <taxon>Betaproteobacteria</taxon>
        <taxon>Burkholderiales</taxon>
        <taxon>Burkholderiaceae</taxon>
        <taxon>Burkholderia</taxon>
        <taxon>Burkholderia cepacia complex</taxon>
    </lineage>
</organism>
<dbReference type="InterPro" id="IPR001736">
    <property type="entry name" value="PLipase_D/transphosphatidylase"/>
</dbReference>
<dbReference type="Gene3D" id="3.30.870.10">
    <property type="entry name" value="Endonuclease Chain A"/>
    <property type="match status" value="1"/>
</dbReference>
<dbReference type="OrthoDB" id="9151424at2"/>
<evidence type="ECO:0000259" key="1">
    <source>
        <dbReference type="PROSITE" id="PS50035"/>
    </source>
</evidence>
<dbReference type="Proteomes" id="UP001220209">
    <property type="component" value="Plasmid unnamed1"/>
</dbReference>
<proteinExistence type="predicted"/>
<feature type="domain" description="PLD phosphodiesterase" evidence="1">
    <location>
        <begin position="94"/>
        <end position="124"/>
    </location>
</feature>
<reference evidence="2" key="2">
    <citation type="journal article" date="2017" name="Genome Announc.">
        <title>High-Quality Draft Genome Sequence of Burkholderia contaminans CH-1, a Gram-Negative Bacterium That Metabolizes 2-Azahypoxanthine, a Plant Growth-Regulating Compound.</title>
        <authorList>
            <person name="Choi J.-H."/>
            <person name="Sugiura H."/>
            <person name="Moriuchi R."/>
            <person name="Kawagishi H."/>
            <person name="Dohra H."/>
        </authorList>
    </citation>
    <scope>NUCLEOTIDE SEQUENCE</scope>
    <source>
        <strain evidence="2">CH-1</strain>
        <plasmid evidence="2">pBC453</plasmid>
    </source>
</reference>
<dbReference type="GeneID" id="71059911"/>
<evidence type="ECO:0000313" key="2">
    <source>
        <dbReference type="EMBL" id="BBA45513.1"/>
    </source>
</evidence>
<dbReference type="InterPro" id="IPR025202">
    <property type="entry name" value="PLD-like_dom"/>
</dbReference>
<accession>A0A286P6P9</accession>
<protein>
    <submittedName>
        <fullName evidence="3">Phospholipase D family protein</fullName>
    </submittedName>
</protein>
<evidence type="ECO:0000313" key="3">
    <source>
        <dbReference type="EMBL" id="WFN23346.1"/>
    </source>
</evidence>